<dbReference type="AlphaFoldDB" id="A0ABD0MMW1"/>
<reference evidence="1 2" key="1">
    <citation type="submission" date="2024-05" db="EMBL/GenBank/DDBJ databases">
        <title>Genome sequencing and assembly of Indian major carp, Cirrhinus mrigala (Hamilton, 1822).</title>
        <authorList>
            <person name="Mohindra V."/>
            <person name="Chowdhury L.M."/>
            <person name="Lal K."/>
            <person name="Jena J.K."/>
        </authorList>
    </citation>
    <scope>NUCLEOTIDE SEQUENCE [LARGE SCALE GENOMIC DNA]</scope>
    <source>
        <strain evidence="1">CM1030</strain>
        <tissue evidence="1">Blood</tissue>
    </source>
</reference>
<feature type="non-terminal residue" evidence="1">
    <location>
        <position position="1"/>
    </location>
</feature>
<feature type="non-terminal residue" evidence="1">
    <location>
        <position position="65"/>
    </location>
</feature>
<sequence>KTSGEAIEMAFFNEESEGIKIAEVFSLKHEDTDEQIKMAFLKEESEDMKIEETFEVKNEDSDDGI</sequence>
<evidence type="ECO:0000313" key="1">
    <source>
        <dbReference type="EMBL" id="KAL0150940.1"/>
    </source>
</evidence>
<gene>
    <name evidence="1" type="ORF">M9458_053752</name>
</gene>
<organism evidence="1 2">
    <name type="scientific">Cirrhinus mrigala</name>
    <name type="common">Mrigala</name>
    <dbReference type="NCBI Taxonomy" id="683832"/>
    <lineage>
        <taxon>Eukaryota</taxon>
        <taxon>Metazoa</taxon>
        <taxon>Chordata</taxon>
        <taxon>Craniata</taxon>
        <taxon>Vertebrata</taxon>
        <taxon>Euteleostomi</taxon>
        <taxon>Actinopterygii</taxon>
        <taxon>Neopterygii</taxon>
        <taxon>Teleostei</taxon>
        <taxon>Ostariophysi</taxon>
        <taxon>Cypriniformes</taxon>
        <taxon>Cyprinidae</taxon>
        <taxon>Labeoninae</taxon>
        <taxon>Labeonini</taxon>
        <taxon>Cirrhinus</taxon>
    </lineage>
</organism>
<keyword evidence="2" id="KW-1185">Reference proteome</keyword>
<dbReference type="EMBL" id="JAMKFB020000264">
    <property type="protein sequence ID" value="KAL0150940.1"/>
    <property type="molecule type" value="Genomic_DNA"/>
</dbReference>
<protein>
    <submittedName>
        <fullName evidence="1">Uncharacterized protein</fullName>
    </submittedName>
</protein>
<evidence type="ECO:0000313" key="2">
    <source>
        <dbReference type="Proteomes" id="UP001529510"/>
    </source>
</evidence>
<proteinExistence type="predicted"/>
<dbReference type="Proteomes" id="UP001529510">
    <property type="component" value="Unassembled WGS sequence"/>
</dbReference>
<name>A0ABD0MMW1_CIRMR</name>
<accession>A0ABD0MMW1</accession>
<comment type="caution">
    <text evidence="1">The sequence shown here is derived from an EMBL/GenBank/DDBJ whole genome shotgun (WGS) entry which is preliminary data.</text>
</comment>